<evidence type="ECO:0000313" key="1">
    <source>
        <dbReference type="Proteomes" id="UP000887565"/>
    </source>
</evidence>
<name>A0A915J328_ROMCU</name>
<sequence>MAIQFGLQKDDSTAPEMEAKVVVLEPPSPMKVDDDIASDKLVIDETIAERPESEMTESKEDGKVPCDSLIHNPPSARGTLPCTITIYECARASNEKQIMYINDFGDRTDLCHFLKAFYNEQERNLGILSGIRTRRQCYDCFRTFMYVISRT</sequence>
<dbReference type="Proteomes" id="UP000887565">
    <property type="component" value="Unplaced"/>
</dbReference>
<organism evidence="1 2">
    <name type="scientific">Romanomermis culicivorax</name>
    <name type="common">Nematode worm</name>
    <dbReference type="NCBI Taxonomy" id="13658"/>
    <lineage>
        <taxon>Eukaryota</taxon>
        <taxon>Metazoa</taxon>
        <taxon>Ecdysozoa</taxon>
        <taxon>Nematoda</taxon>
        <taxon>Enoplea</taxon>
        <taxon>Dorylaimia</taxon>
        <taxon>Mermithida</taxon>
        <taxon>Mermithoidea</taxon>
        <taxon>Mermithidae</taxon>
        <taxon>Romanomermis</taxon>
    </lineage>
</organism>
<proteinExistence type="predicted"/>
<accession>A0A915J328</accession>
<reference evidence="2" key="1">
    <citation type="submission" date="2022-11" db="UniProtKB">
        <authorList>
            <consortium name="WormBaseParasite"/>
        </authorList>
    </citation>
    <scope>IDENTIFICATION</scope>
</reference>
<dbReference type="WBParaSite" id="nRc.2.0.1.t20810-RA">
    <property type="protein sequence ID" value="nRc.2.0.1.t20810-RA"/>
    <property type="gene ID" value="nRc.2.0.1.g20810"/>
</dbReference>
<keyword evidence="1" id="KW-1185">Reference proteome</keyword>
<protein>
    <submittedName>
        <fullName evidence="2">Uncharacterized protein</fullName>
    </submittedName>
</protein>
<dbReference type="AlphaFoldDB" id="A0A915J328"/>
<evidence type="ECO:0000313" key="2">
    <source>
        <dbReference type="WBParaSite" id="nRc.2.0.1.t20810-RA"/>
    </source>
</evidence>